<feature type="region of interest" description="Disordered" evidence="1">
    <location>
        <begin position="175"/>
        <end position="251"/>
    </location>
</feature>
<dbReference type="AlphaFoldDB" id="A0A1F5UQX4"/>
<evidence type="ECO:0000313" key="3">
    <source>
        <dbReference type="Proteomes" id="UP000179157"/>
    </source>
</evidence>
<feature type="compositionally biased region" description="Basic and acidic residues" evidence="1">
    <location>
        <begin position="238"/>
        <end position="251"/>
    </location>
</feature>
<evidence type="ECO:0000313" key="2">
    <source>
        <dbReference type="EMBL" id="OGF53161.1"/>
    </source>
</evidence>
<feature type="compositionally biased region" description="Polar residues" evidence="1">
    <location>
        <begin position="192"/>
        <end position="205"/>
    </location>
</feature>
<comment type="caution">
    <text evidence="2">The sequence shown here is derived from an EMBL/GenBank/DDBJ whole genome shotgun (WGS) entry which is preliminary data.</text>
</comment>
<gene>
    <name evidence="2" type="ORF">A2Z21_10555</name>
</gene>
<dbReference type="Proteomes" id="UP000179157">
    <property type="component" value="Unassembled WGS sequence"/>
</dbReference>
<protein>
    <recommendedName>
        <fullName evidence="4">Phage Gp37/Gp68 family protein</fullName>
    </recommendedName>
</protein>
<proteinExistence type="predicted"/>
<evidence type="ECO:0008006" key="4">
    <source>
        <dbReference type="Google" id="ProtNLM"/>
    </source>
</evidence>
<organism evidence="2 3">
    <name type="scientific">Fraserbacteria sp. (strain RBG_16_55_9)</name>
    <dbReference type="NCBI Taxonomy" id="1817864"/>
    <lineage>
        <taxon>Bacteria</taxon>
        <taxon>Candidatus Fraseribacteriota</taxon>
    </lineage>
</organism>
<dbReference type="InterPro" id="IPR011101">
    <property type="entry name" value="DUF5131"/>
</dbReference>
<dbReference type="EMBL" id="MFGX01000114">
    <property type="protein sequence ID" value="OGF53161.1"/>
    <property type="molecule type" value="Genomic_DNA"/>
</dbReference>
<accession>A0A1F5UQX4</accession>
<dbReference type="Pfam" id="PF07505">
    <property type="entry name" value="DUF5131"/>
    <property type="match status" value="1"/>
</dbReference>
<evidence type="ECO:0000256" key="1">
    <source>
        <dbReference type="SAM" id="MobiDB-lite"/>
    </source>
</evidence>
<feature type="compositionally biased region" description="Basic and acidic residues" evidence="1">
    <location>
        <begin position="209"/>
        <end position="225"/>
    </location>
</feature>
<reference evidence="2 3" key="1">
    <citation type="journal article" date="2016" name="Nat. Commun.">
        <title>Thousands of microbial genomes shed light on interconnected biogeochemical processes in an aquifer system.</title>
        <authorList>
            <person name="Anantharaman K."/>
            <person name="Brown C.T."/>
            <person name="Hug L.A."/>
            <person name="Sharon I."/>
            <person name="Castelle C.J."/>
            <person name="Probst A.J."/>
            <person name="Thomas B.C."/>
            <person name="Singh A."/>
            <person name="Wilkins M.J."/>
            <person name="Karaoz U."/>
            <person name="Brodie E.L."/>
            <person name="Williams K.H."/>
            <person name="Hubbard S.S."/>
            <person name="Banfield J.F."/>
        </authorList>
    </citation>
    <scope>NUCLEOTIDE SEQUENCE [LARGE SCALE GENOMIC DNA]</scope>
    <source>
        <strain evidence="3">RBG_16_55_9</strain>
    </source>
</reference>
<sequence length="370" mass="41721">MGETTKIAWTDHTFNCWWGCQRVSLGCENCYAESFAKRYGTAWGPSADRRFFPDKHWNEPRKWNRLAEAARVRKRVFCASMADVFEARSDLDSQRERLWKLISETPWLDWLLLTKRPQNIKLMLPDGLDRKNIWLGTTAENQENADKRIPLLLSNRAAKLFVSYEPALGPVDFSPWLEEGRQPPGEPRTGNLFGTTTSCSPSSEGGTHGSERDTQRDGEVERVGSQRDSTSALSGREASTDRRGVRDLRQDGFEDRTRRPLGISWLIIGGESGPKARPFDLAWGRSTIAQCKAANVPVFFKQAGALPIDSERYLGTFAPEDKRSIAAAKALGCDDNPPNLVLLWHPKGGDLSELPPEFNVREFPNQRTVR</sequence>
<name>A0A1F5UQX4_FRAXR</name>
<dbReference type="STRING" id="1817864.A2Z21_10555"/>